<feature type="active site" description="Charge relay system" evidence="14">
    <location>
        <position position="157"/>
    </location>
</feature>
<evidence type="ECO:0000256" key="3">
    <source>
        <dbReference type="ARBA" id="ARBA00010541"/>
    </source>
</evidence>
<dbReference type="SUPFAM" id="SSF50156">
    <property type="entry name" value="PDZ domain-like"/>
    <property type="match status" value="2"/>
</dbReference>
<keyword evidence="6" id="KW-0645">Protease</keyword>
<dbReference type="Gene3D" id="2.30.42.10">
    <property type="match status" value="2"/>
</dbReference>
<dbReference type="NCBIfam" id="TIGR02037">
    <property type="entry name" value="degP_htrA_DO"/>
    <property type="match status" value="1"/>
</dbReference>
<evidence type="ECO:0000256" key="14">
    <source>
        <dbReference type="PIRSR" id="PIRSR611782-1"/>
    </source>
</evidence>
<evidence type="ECO:0000256" key="15">
    <source>
        <dbReference type="PIRSR" id="PIRSR611782-2"/>
    </source>
</evidence>
<keyword evidence="7 17" id="KW-0732">Signal</keyword>
<gene>
    <name evidence="19" type="ORF">PH603_13560</name>
</gene>
<evidence type="ECO:0000256" key="6">
    <source>
        <dbReference type="ARBA" id="ARBA00022670"/>
    </source>
</evidence>
<dbReference type="EC" id="3.4.21.107" evidence="4"/>
<feature type="active site" description="Charge relay system" evidence="14">
    <location>
        <position position="127"/>
    </location>
</feature>
<dbReference type="GO" id="GO:0042597">
    <property type="term" value="C:periplasmic space"/>
    <property type="evidence" value="ECO:0007669"/>
    <property type="project" value="UniProtKB-SubCell"/>
</dbReference>
<dbReference type="InterPro" id="IPR001478">
    <property type="entry name" value="PDZ"/>
</dbReference>
<evidence type="ECO:0000256" key="10">
    <source>
        <dbReference type="ARBA" id="ARBA00022801"/>
    </source>
</evidence>
<evidence type="ECO:0000256" key="17">
    <source>
        <dbReference type="SAM" id="SignalP"/>
    </source>
</evidence>
<dbReference type="PRINTS" id="PR00834">
    <property type="entry name" value="PROTEASES2C"/>
</dbReference>
<evidence type="ECO:0000313" key="20">
    <source>
        <dbReference type="Proteomes" id="UP001217500"/>
    </source>
</evidence>
<dbReference type="Pfam" id="PF13180">
    <property type="entry name" value="PDZ_2"/>
    <property type="match status" value="1"/>
</dbReference>
<evidence type="ECO:0000256" key="8">
    <source>
        <dbReference type="ARBA" id="ARBA00022737"/>
    </source>
</evidence>
<dbReference type="SUPFAM" id="SSF50494">
    <property type="entry name" value="Trypsin-like serine proteases"/>
    <property type="match status" value="1"/>
</dbReference>
<keyword evidence="20" id="KW-1185">Reference proteome</keyword>
<evidence type="ECO:0000256" key="2">
    <source>
        <dbReference type="ARBA" id="ARBA00004418"/>
    </source>
</evidence>
<keyword evidence="12" id="KW-0346">Stress response</keyword>
<protein>
    <recommendedName>
        <fullName evidence="5">Probable periplasmic serine endoprotease DegP-like</fullName>
        <ecNumber evidence="4">3.4.21.107</ecNumber>
    </recommendedName>
    <alternativeName>
        <fullName evidence="13">Protease Do</fullName>
    </alternativeName>
</protein>
<proteinExistence type="inferred from homology"/>
<accession>A0AAE9XNS6</accession>
<dbReference type="PANTHER" id="PTHR22939:SF130">
    <property type="entry name" value="PERIPLASMIC SERINE ENDOPROTEASE DEGP-LIKE-RELATED"/>
    <property type="match status" value="1"/>
</dbReference>
<feature type="chain" id="PRO_5042134436" description="Probable periplasmic serine endoprotease DegP-like" evidence="17">
    <location>
        <begin position="28"/>
        <end position="499"/>
    </location>
</feature>
<evidence type="ECO:0000256" key="7">
    <source>
        <dbReference type="ARBA" id="ARBA00022729"/>
    </source>
</evidence>
<feature type="binding site" evidence="15">
    <location>
        <begin position="228"/>
        <end position="230"/>
    </location>
    <ligand>
        <name>substrate</name>
    </ligand>
</feature>
<dbReference type="PROSITE" id="PS50106">
    <property type="entry name" value="PDZ"/>
    <property type="match status" value="1"/>
</dbReference>
<dbReference type="EMBL" id="CP116805">
    <property type="protein sequence ID" value="WCL53561.1"/>
    <property type="molecule type" value="Genomic_DNA"/>
</dbReference>
<feature type="signal peptide" evidence="17">
    <location>
        <begin position="1"/>
        <end position="27"/>
    </location>
</feature>
<evidence type="ECO:0000256" key="13">
    <source>
        <dbReference type="ARBA" id="ARBA00032850"/>
    </source>
</evidence>
<evidence type="ECO:0000256" key="16">
    <source>
        <dbReference type="SAM" id="MobiDB-lite"/>
    </source>
</evidence>
<feature type="active site" description="Charge relay system" evidence="14">
    <location>
        <position position="230"/>
    </location>
</feature>
<dbReference type="InterPro" id="IPR011782">
    <property type="entry name" value="Pept_S1C_Do"/>
</dbReference>
<dbReference type="SMART" id="SM00228">
    <property type="entry name" value="PDZ"/>
    <property type="match status" value="2"/>
</dbReference>
<dbReference type="InterPro" id="IPR036034">
    <property type="entry name" value="PDZ_sf"/>
</dbReference>
<dbReference type="Pfam" id="PF13365">
    <property type="entry name" value="Trypsin_2"/>
    <property type="match status" value="1"/>
</dbReference>
<dbReference type="AlphaFoldDB" id="A0AAE9XNS6"/>
<keyword evidence="8" id="KW-0677">Repeat</keyword>
<comment type="catalytic activity">
    <reaction evidence="1">
        <text>Acts on substrates that are at least partially unfolded. The cleavage site P1 residue is normally between a pair of hydrophobic residues, such as Val-|-Val.</text>
        <dbReference type="EC" id="3.4.21.107"/>
    </reaction>
</comment>
<dbReference type="InterPro" id="IPR001940">
    <property type="entry name" value="Peptidase_S1C"/>
</dbReference>
<evidence type="ECO:0000256" key="11">
    <source>
        <dbReference type="ARBA" id="ARBA00022825"/>
    </source>
</evidence>
<feature type="domain" description="PDZ" evidence="18">
    <location>
        <begin position="286"/>
        <end position="365"/>
    </location>
</feature>
<dbReference type="Gene3D" id="2.40.10.120">
    <property type="match status" value="1"/>
</dbReference>
<feature type="binding site" evidence="15">
    <location>
        <position position="157"/>
    </location>
    <ligand>
        <name>substrate</name>
    </ligand>
</feature>
<dbReference type="PANTHER" id="PTHR22939">
    <property type="entry name" value="SERINE PROTEASE FAMILY S1C HTRA-RELATED"/>
    <property type="match status" value="1"/>
</dbReference>
<name>A0AAE9XNS6_9PROT</name>
<evidence type="ECO:0000313" key="19">
    <source>
        <dbReference type="EMBL" id="WCL53561.1"/>
    </source>
</evidence>
<dbReference type="Proteomes" id="UP001217500">
    <property type="component" value="Chromosome"/>
</dbReference>
<evidence type="ECO:0000256" key="1">
    <source>
        <dbReference type="ARBA" id="ARBA00001772"/>
    </source>
</evidence>
<evidence type="ECO:0000256" key="4">
    <source>
        <dbReference type="ARBA" id="ARBA00013035"/>
    </source>
</evidence>
<keyword evidence="9" id="KW-0574">Periplasm</keyword>
<feature type="binding site" evidence="15">
    <location>
        <position position="127"/>
    </location>
    <ligand>
        <name>substrate</name>
    </ligand>
</feature>
<feature type="region of interest" description="Disordered" evidence="16">
    <location>
        <begin position="371"/>
        <end position="400"/>
    </location>
</feature>
<evidence type="ECO:0000256" key="9">
    <source>
        <dbReference type="ARBA" id="ARBA00022764"/>
    </source>
</evidence>
<reference evidence="19" key="1">
    <citation type="submission" date="2023-01" db="EMBL/GenBank/DDBJ databases">
        <title>The genome sequence of Kordiimonadaceae bacterium 6D33.</title>
        <authorList>
            <person name="Liu Y."/>
        </authorList>
    </citation>
    <scope>NUCLEOTIDE SEQUENCE</scope>
    <source>
        <strain evidence="19">6D33</strain>
    </source>
</reference>
<dbReference type="RefSeq" id="WP_289503073.1">
    <property type="nucleotide sequence ID" value="NZ_CP116805.1"/>
</dbReference>
<keyword evidence="10" id="KW-0378">Hydrolase</keyword>
<dbReference type="GO" id="GO:0006515">
    <property type="term" value="P:protein quality control for misfolded or incompletely synthesized proteins"/>
    <property type="evidence" value="ECO:0007669"/>
    <property type="project" value="TreeGrafter"/>
</dbReference>
<comment type="subcellular location">
    <subcellularLocation>
        <location evidence="2">Periplasm</location>
    </subcellularLocation>
</comment>
<evidence type="ECO:0000259" key="18">
    <source>
        <dbReference type="PROSITE" id="PS50106"/>
    </source>
</evidence>
<dbReference type="GO" id="GO:0004252">
    <property type="term" value="F:serine-type endopeptidase activity"/>
    <property type="evidence" value="ECO:0007669"/>
    <property type="project" value="InterPro"/>
</dbReference>
<evidence type="ECO:0000256" key="5">
    <source>
        <dbReference type="ARBA" id="ARBA00013958"/>
    </source>
</evidence>
<evidence type="ECO:0000256" key="12">
    <source>
        <dbReference type="ARBA" id="ARBA00023016"/>
    </source>
</evidence>
<organism evidence="19 20">
    <name type="scientific">Gimibacter soli</name>
    <dbReference type="NCBI Taxonomy" id="3024400"/>
    <lineage>
        <taxon>Bacteria</taxon>
        <taxon>Pseudomonadati</taxon>
        <taxon>Pseudomonadota</taxon>
        <taxon>Alphaproteobacteria</taxon>
        <taxon>Kordiimonadales</taxon>
        <taxon>Temperatibacteraceae</taxon>
        <taxon>Gimibacter</taxon>
    </lineage>
</organism>
<dbReference type="CDD" id="cd10839">
    <property type="entry name" value="cpPDZ1_DegP-like"/>
    <property type="match status" value="1"/>
</dbReference>
<keyword evidence="11" id="KW-0720">Serine protease</keyword>
<comment type="similarity">
    <text evidence="3">Belongs to the peptidase S1C family.</text>
</comment>
<dbReference type="InterPro" id="IPR009003">
    <property type="entry name" value="Peptidase_S1_PA"/>
</dbReference>
<sequence>MSTYENRNLTAKTGRKMTLRSALMAMAAVSTLAVGISRAEARGAPESFADLVDELSPAVVNISTVQTLRGPGRRALPQVPEGMPFGDLWEEFRDRMGEEEEAEPQRAQSLGSGFIIDKAGYVVTNNHVIEDADEITVIIKDGEELPAKVVGRDSKTDLALLKIEDGDDLPFVRWGDSDKSRIGDWVMAIGNPFGLGGSVTAGIISARNRPVGSTYIDFIQTDAPINRGNSGGPLFNMAGEVVGINSAIFSPSGGNVGIGFAIPSNDARRYIEELKEHGKIRRGWLGVTIEPVTEEIAKSLGLDIKEGAIVNRIFDESPAKAAGIEAGDIILAWDGKSISDTRSLSQEVARTSVGKPVKVDIIRQGKRMSITVKTGELQDDETAKDDNGPDSPRGPNMSDRELVQGMELSPLNGDLRGRYRIADDVNGVAIVRVDRRSEAFRAGIRPGTVIMRVNQEPVTSITEVAEKIDAAEAEGRESVLLLVHYRGNTVHIPLPLAEE</sequence>
<dbReference type="FunFam" id="2.40.10.120:FF:000007">
    <property type="entry name" value="Periplasmic serine endoprotease DegP-like"/>
    <property type="match status" value="1"/>
</dbReference>
<dbReference type="KEGG" id="gso:PH603_13560"/>